<dbReference type="Proteomes" id="UP000050360">
    <property type="component" value="Unassembled WGS sequence"/>
</dbReference>
<dbReference type="EMBL" id="LKCM01000277">
    <property type="protein sequence ID" value="KPQ42004.1"/>
    <property type="molecule type" value="Genomic_DNA"/>
</dbReference>
<dbReference type="AlphaFoldDB" id="A0A0P8A609"/>
<accession>A0A0P8A609</accession>
<proteinExistence type="predicted"/>
<evidence type="ECO:0000313" key="1">
    <source>
        <dbReference type="EMBL" id="KPQ42004.1"/>
    </source>
</evidence>
<sequence length="51" mass="5793">MDTFNILTYICKKRDEFVAKGLNSQEALIKAERAVAEEYHICFASINKLGV</sequence>
<name>A0A0P8A609_9EURY</name>
<organism evidence="1 2">
    <name type="scientific">Candidatus Methanoperedens nitratireducens</name>
    <dbReference type="NCBI Taxonomy" id="1392998"/>
    <lineage>
        <taxon>Archaea</taxon>
        <taxon>Methanobacteriati</taxon>
        <taxon>Methanobacteriota</taxon>
        <taxon>Stenosarchaea group</taxon>
        <taxon>Methanomicrobia</taxon>
        <taxon>Methanosarcinales</taxon>
        <taxon>ANME-2 cluster</taxon>
        <taxon>Candidatus Methanoperedentaceae</taxon>
        <taxon>Candidatus Methanoperedens</taxon>
    </lineage>
</organism>
<protein>
    <submittedName>
        <fullName evidence="1">Uncharacterized protein</fullName>
    </submittedName>
</protein>
<evidence type="ECO:0000313" key="2">
    <source>
        <dbReference type="Proteomes" id="UP000050360"/>
    </source>
</evidence>
<comment type="caution">
    <text evidence="1">The sequence shown here is derived from an EMBL/GenBank/DDBJ whole genome shotgun (WGS) entry which is preliminary data.</text>
</comment>
<gene>
    <name evidence="1" type="ORF">MPEBLZ_03444</name>
</gene>
<reference evidence="1 2" key="1">
    <citation type="submission" date="2015-09" db="EMBL/GenBank/DDBJ databases">
        <title>A metagenomics-based metabolic model of nitrate-dependent anaerobic oxidation of methane by Methanoperedens-like archaea.</title>
        <authorList>
            <person name="Arshad A."/>
            <person name="Speth D.R."/>
            <person name="De Graaf R.M."/>
            <person name="Op Den Camp H.J."/>
            <person name="Jetten M.S."/>
            <person name="Welte C.U."/>
        </authorList>
    </citation>
    <scope>NUCLEOTIDE SEQUENCE [LARGE SCALE GENOMIC DNA]</scope>
</reference>